<sequence length="37" mass="4222">MNTYQLLFKITKTIDILGLIYLLTDNPNGIVFAFVFA</sequence>
<dbReference type="EMBL" id="FQUT01000015">
    <property type="protein sequence ID" value="SHG41491.1"/>
    <property type="molecule type" value="Genomic_DNA"/>
</dbReference>
<gene>
    <name evidence="1" type="ORF">SAMN05443633_11511</name>
</gene>
<keyword evidence="2" id="KW-1185">Reference proteome</keyword>
<evidence type="ECO:0000313" key="1">
    <source>
        <dbReference type="EMBL" id="SHG41491.1"/>
    </source>
</evidence>
<dbReference type="Proteomes" id="UP000184518">
    <property type="component" value="Unassembled WGS sequence"/>
</dbReference>
<accession>A0A1M5JLT5</accession>
<reference evidence="2" key="1">
    <citation type="submission" date="2016-11" db="EMBL/GenBank/DDBJ databases">
        <authorList>
            <person name="Varghese N."/>
            <person name="Submissions S."/>
        </authorList>
    </citation>
    <scope>NUCLEOTIDE SEQUENCE [LARGE SCALE GENOMIC DNA]</scope>
    <source>
        <strain evidence="2">DSM 27619</strain>
    </source>
</reference>
<dbReference type="AlphaFoldDB" id="A0A1M5JLT5"/>
<proteinExistence type="predicted"/>
<protein>
    <submittedName>
        <fullName evidence="1">Uncharacterized protein</fullName>
    </submittedName>
</protein>
<name>A0A1M5JLT5_9FLAO</name>
<organism evidence="1 2">
    <name type="scientific">Chryseobacterium arachidis</name>
    <dbReference type="NCBI Taxonomy" id="1416778"/>
    <lineage>
        <taxon>Bacteria</taxon>
        <taxon>Pseudomonadati</taxon>
        <taxon>Bacteroidota</taxon>
        <taxon>Flavobacteriia</taxon>
        <taxon>Flavobacteriales</taxon>
        <taxon>Weeksellaceae</taxon>
        <taxon>Chryseobacterium group</taxon>
        <taxon>Chryseobacterium</taxon>
    </lineage>
</organism>
<evidence type="ECO:0000313" key="2">
    <source>
        <dbReference type="Proteomes" id="UP000184518"/>
    </source>
</evidence>